<feature type="domain" description="MOSC" evidence="1">
    <location>
        <begin position="102"/>
        <end position="259"/>
    </location>
</feature>
<reference evidence="2" key="1">
    <citation type="journal article" date="2021" name="Front. Microbiol.">
        <title>Comprehensive Comparative Genomics and Phenotyping of Methylobacterium Species.</title>
        <authorList>
            <person name="Alessa O."/>
            <person name="Ogura Y."/>
            <person name="Fujitani Y."/>
            <person name="Takami H."/>
            <person name="Hayashi T."/>
            <person name="Sahin N."/>
            <person name="Tani A."/>
        </authorList>
    </citation>
    <scope>NUCLEOTIDE SEQUENCE</scope>
    <source>
        <strain evidence="2">NBRC 15689</strain>
    </source>
</reference>
<protein>
    <recommendedName>
        <fullName evidence="1">MOSC domain-containing protein</fullName>
    </recommendedName>
</protein>
<evidence type="ECO:0000259" key="1">
    <source>
        <dbReference type="PROSITE" id="PS51340"/>
    </source>
</evidence>
<evidence type="ECO:0000313" key="2">
    <source>
        <dbReference type="EMBL" id="GJE25983.1"/>
    </source>
</evidence>
<keyword evidence="3" id="KW-1185">Reference proteome</keyword>
<dbReference type="InterPro" id="IPR005302">
    <property type="entry name" value="MoCF_Sase_C"/>
</dbReference>
<dbReference type="EMBL" id="BPQV01000002">
    <property type="protein sequence ID" value="GJE25983.1"/>
    <property type="molecule type" value="Genomic_DNA"/>
</dbReference>
<dbReference type="RefSeq" id="WP_238309934.1">
    <property type="nucleotide sequence ID" value="NZ_BPQV01000002.1"/>
</dbReference>
<proteinExistence type="predicted"/>
<dbReference type="Proteomes" id="UP001055156">
    <property type="component" value="Unassembled WGS sequence"/>
</dbReference>
<organism evidence="2 3">
    <name type="scientific">Methylobacterium organophilum</name>
    <dbReference type="NCBI Taxonomy" id="410"/>
    <lineage>
        <taxon>Bacteria</taxon>
        <taxon>Pseudomonadati</taxon>
        <taxon>Pseudomonadota</taxon>
        <taxon>Alphaproteobacteria</taxon>
        <taxon>Hyphomicrobiales</taxon>
        <taxon>Methylobacteriaceae</taxon>
        <taxon>Methylobacterium</taxon>
    </lineage>
</organism>
<dbReference type="InterPro" id="IPR011037">
    <property type="entry name" value="Pyrv_Knase-like_insert_dom_sf"/>
</dbReference>
<dbReference type="SUPFAM" id="SSF50800">
    <property type="entry name" value="PK beta-barrel domain-like"/>
    <property type="match status" value="1"/>
</dbReference>
<reference evidence="2" key="2">
    <citation type="submission" date="2021-08" db="EMBL/GenBank/DDBJ databases">
        <authorList>
            <person name="Tani A."/>
            <person name="Ola A."/>
            <person name="Ogura Y."/>
            <person name="Katsura K."/>
            <person name="Hayashi T."/>
        </authorList>
    </citation>
    <scope>NUCLEOTIDE SEQUENCE</scope>
    <source>
        <strain evidence="2">NBRC 15689</strain>
    </source>
</reference>
<dbReference type="Pfam" id="PF03476">
    <property type="entry name" value="MOSC_N"/>
    <property type="match status" value="1"/>
</dbReference>
<name>A0ABQ4T2Z9_METOR</name>
<dbReference type="PROSITE" id="PS51340">
    <property type="entry name" value="MOSC"/>
    <property type="match status" value="1"/>
</dbReference>
<gene>
    <name evidence="2" type="ORF">LKMONMHP_0827</name>
</gene>
<dbReference type="Pfam" id="PF03473">
    <property type="entry name" value="MOSC"/>
    <property type="match status" value="1"/>
</dbReference>
<dbReference type="Gene3D" id="2.40.33.20">
    <property type="entry name" value="PK beta-barrel domain-like"/>
    <property type="match status" value="1"/>
</dbReference>
<evidence type="ECO:0000313" key="3">
    <source>
        <dbReference type="Proteomes" id="UP001055156"/>
    </source>
</evidence>
<comment type="caution">
    <text evidence="2">The sequence shown here is derived from an EMBL/GenBank/DDBJ whole genome shotgun (WGS) entry which is preliminary data.</text>
</comment>
<accession>A0ABQ4T2Z9</accession>
<dbReference type="InterPro" id="IPR005303">
    <property type="entry name" value="MOCOS_middle"/>
</dbReference>
<sequence>MSPTPQIHLAALYRYPVKGLSPEPLETADLETSGYFPGDRLYAIENGPSGFDEAAPRHLSKLAYLMLMRDEALARLRTRYDEAGHRLRIEHDGVVAVDADLREAEGRAAVASFLKGFLPAEALRGEPRLLTAPEGYRFTDSRIGFVSLINRASVRAIEDFVGAPVDPLRFRGNLYVEGLEPWAELDMSGRVLEAPGGLRLKLTTRTLRCAATNVDPQTGMRDLAIPRALMQHLGHADCGIYAEVIAGGTLRAGDALTPIG</sequence>